<evidence type="ECO:0000256" key="2">
    <source>
        <dbReference type="ARBA" id="ARBA00021310"/>
    </source>
</evidence>
<keyword evidence="4 7" id="KW-0233">DNA recombination</keyword>
<dbReference type="InterPro" id="IPR012340">
    <property type="entry name" value="NA-bd_OB-fold"/>
</dbReference>
<evidence type="ECO:0000256" key="5">
    <source>
        <dbReference type="ARBA" id="ARBA00023204"/>
    </source>
</evidence>
<dbReference type="Proteomes" id="UP000192997">
    <property type="component" value="Unassembled WGS sequence"/>
</dbReference>
<protein>
    <recommendedName>
        <fullName evidence="2 7">DNA repair protein RecO</fullName>
    </recommendedName>
    <alternativeName>
        <fullName evidence="6 7">Recombination protein O</fullName>
    </alternativeName>
</protein>
<evidence type="ECO:0000313" key="10">
    <source>
        <dbReference type="Proteomes" id="UP000192997"/>
    </source>
</evidence>
<accession>A0A1X4GAU6</accession>
<evidence type="ECO:0000259" key="8">
    <source>
        <dbReference type="Pfam" id="PF11967"/>
    </source>
</evidence>
<dbReference type="AlphaFoldDB" id="A0A1X4GAU6"/>
<name>A0A1X4GAU6_9CYAN</name>
<dbReference type="Gene3D" id="1.20.1440.120">
    <property type="entry name" value="Recombination protein O, C-terminal domain"/>
    <property type="match status" value="1"/>
</dbReference>
<dbReference type="HAMAP" id="MF_00201">
    <property type="entry name" value="RecO"/>
    <property type="match status" value="1"/>
</dbReference>
<comment type="caution">
    <text evidence="9">The sequence shown here is derived from an EMBL/GenBank/DDBJ whole genome shotgun (WGS) entry which is preliminary data.</text>
</comment>
<keyword evidence="3 7" id="KW-0227">DNA damage</keyword>
<dbReference type="SUPFAM" id="SSF50249">
    <property type="entry name" value="Nucleic acid-binding proteins"/>
    <property type="match status" value="1"/>
</dbReference>
<dbReference type="PANTHER" id="PTHR33991">
    <property type="entry name" value="DNA REPAIR PROTEIN RECO"/>
    <property type="match status" value="1"/>
</dbReference>
<evidence type="ECO:0000256" key="4">
    <source>
        <dbReference type="ARBA" id="ARBA00023172"/>
    </source>
</evidence>
<dbReference type="Pfam" id="PF02565">
    <property type="entry name" value="RecO_C"/>
    <property type="match status" value="1"/>
</dbReference>
<dbReference type="RefSeq" id="WP_061544918.1">
    <property type="nucleotide sequence ID" value="NZ_NBYN01000014.1"/>
</dbReference>
<dbReference type="InterPro" id="IPR022572">
    <property type="entry name" value="DNA_rep/recomb_RecO_N"/>
</dbReference>
<dbReference type="InterPro" id="IPR037278">
    <property type="entry name" value="ARFGAP/RecO"/>
</dbReference>
<organism evidence="9 10">
    <name type="scientific">Cylindrospermopsis raciborskii CENA303</name>
    <dbReference type="NCBI Taxonomy" id="1170769"/>
    <lineage>
        <taxon>Bacteria</taxon>
        <taxon>Bacillati</taxon>
        <taxon>Cyanobacteriota</taxon>
        <taxon>Cyanophyceae</taxon>
        <taxon>Nostocales</taxon>
        <taxon>Aphanizomenonaceae</taxon>
        <taxon>Cylindrospermopsis</taxon>
    </lineage>
</organism>
<evidence type="ECO:0000256" key="7">
    <source>
        <dbReference type="HAMAP-Rule" id="MF_00201"/>
    </source>
</evidence>
<comment type="function">
    <text evidence="7">Involved in DNA repair and RecF pathway recombination.</text>
</comment>
<dbReference type="NCBIfam" id="TIGR00613">
    <property type="entry name" value="reco"/>
    <property type="match status" value="1"/>
</dbReference>
<gene>
    <name evidence="7" type="primary">recO</name>
    <name evidence="9" type="ORF">B7O87_03935</name>
</gene>
<evidence type="ECO:0000256" key="3">
    <source>
        <dbReference type="ARBA" id="ARBA00022763"/>
    </source>
</evidence>
<evidence type="ECO:0000256" key="6">
    <source>
        <dbReference type="ARBA" id="ARBA00033409"/>
    </source>
</evidence>
<sequence length="298" mass="33367">MNGSYQVRGINLKSHFLGESDKILTVLTRELGLIKAIAPGARKYQSNLNGRSGIFMVNELLISPGKSNPTQTSGLYRINQAQTLKTYAGLSKSLGKLAASQYLAEIALHQALEEHPQIELYDLLNQHLDTLDSLPLIPQIAIVAHLAKGVFDMLNLAGISPQIQLCCLTQKPLIPDLSNPKWQAGFSTTAGGTICLQTWEKFKKQENFHEPKIPENDFERVLHHQELPKISRRLGAKELMMLQYLSQPGIIQIDSAYDDSWLSVEQILRHYTQYHLGFPIRSATLIDSYFAPNHDAIV</sequence>
<dbReference type="Gene3D" id="2.40.50.140">
    <property type="entry name" value="Nucleic acid-binding proteins"/>
    <property type="match status" value="1"/>
</dbReference>
<dbReference type="GO" id="GO:0006310">
    <property type="term" value="P:DNA recombination"/>
    <property type="evidence" value="ECO:0007669"/>
    <property type="project" value="UniProtKB-UniRule"/>
</dbReference>
<evidence type="ECO:0000256" key="1">
    <source>
        <dbReference type="ARBA" id="ARBA00007452"/>
    </source>
</evidence>
<dbReference type="InterPro" id="IPR003717">
    <property type="entry name" value="RecO"/>
</dbReference>
<dbReference type="EMBL" id="NBYN01000014">
    <property type="protein sequence ID" value="OSO94325.1"/>
    <property type="molecule type" value="Genomic_DNA"/>
</dbReference>
<feature type="domain" description="DNA replication/recombination mediator RecO N-terminal" evidence="8">
    <location>
        <begin position="2"/>
        <end position="87"/>
    </location>
</feature>
<dbReference type="Pfam" id="PF11967">
    <property type="entry name" value="RecO_N"/>
    <property type="match status" value="1"/>
</dbReference>
<dbReference type="GO" id="GO:0006302">
    <property type="term" value="P:double-strand break repair"/>
    <property type="evidence" value="ECO:0007669"/>
    <property type="project" value="TreeGrafter"/>
</dbReference>
<dbReference type="GO" id="GO:0043590">
    <property type="term" value="C:bacterial nucleoid"/>
    <property type="evidence" value="ECO:0007669"/>
    <property type="project" value="TreeGrafter"/>
</dbReference>
<keyword evidence="5 7" id="KW-0234">DNA repair</keyword>
<comment type="similarity">
    <text evidence="1 7">Belongs to the RecO family.</text>
</comment>
<proteinExistence type="inferred from homology"/>
<dbReference type="InterPro" id="IPR042242">
    <property type="entry name" value="RecO_C"/>
</dbReference>
<dbReference type="SUPFAM" id="SSF57863">
    <property type="entry name" value="ArfGap/RecO-like zinc finger"/>
    <property type="match status" value="1"/>
</dbReference>
<reference evidence="10" key="1">
    <citation type="submission" date="2017-04" db="EMBL/GenBank/DDBJ databases">
        <authorList>
            <person name="Abreu V.A."/>
            <person name="Popin R.V."/>
            <person name="Rigonato J."/>
            <person name="Andreote A.P."/>
            <person name="Schaker P.C."/>
            <person name="Hoff-Risseti C."/>
            <person name="Alvarenga D.O."/>
            <person name="Varani A.M."/>
            <person name="Fiore M.F."/>
        </authorList>
    </citation>
    <scope>NUCLEOTIDE SEQUENCE [LARGE SCALE GENOMIC DNA]</scope>
    <source>
        <strain evidence="10">CENA303</strain>
    </source>
</reference>
<evidence type="ECO:0000313" key="9">
    <source>
        <dbReference type="EMBL" id="OSO94325.1"/>
    </source>
</evidence>
<dbReference type="PANTHER" id="PTHR33991:SF1">
    <property type="entry name" value="DNA REPAIR PROTEIN RECO"/>
    <property type="match status" value="1"/>
</dbReference>